<reference evidence="2" key="1">
    <citation type="submission" date="2020-08" db="EMBL/GenBank/DDBJ databases">
        <title>Bridging the membrane lipid divide: bacteria of the FCB group superphylum have the potential to synthesize archaeal ether lipids.</title>
        <authorList>
            <person name="Villanueva L."/>
            <person name="von Meijenfeldt F.A.B."/>
            <person name="Westbye A.B."/>
            <person name="Yadav S."/>
            <person name="Hopmans E.C."/>
            <person name="Dutilh B.E."/>
            <person name="Sinninghe Damste J.S."/>
        </authorList>
    </citation>
    <scope>NUCLEOTIDE SEQUENCE</scope>
    <source>
        <strain evidence="2">NIOZ-UU159</strain>
    </source>
</reference>
<keyword evidence="1" id="KW-0812">Transmembrane</keyword>
<protein>
    <submittedName>
        <fullName evidence="2">Uncharacterized protein</fullName>
    </submittedName>
</protein>
<evidence type="ECO:0000256" key="1">
    <source>
        <dbReference type="SAM" id="Phobius"/>
    </source>
</evidence>
<evidence type="ECO:0000313" key="2">
    <source>
        <dbReference type="EMBL" id="QPI16831.1"/>
    </source>
</evidence>
<keyword evidence="1" id="KW-0472">Membrane</keyword>
<gene>
    <name evidence="2" type="ORF">NIOZUU159_00328</name>
</gene>
<proteinExistence type="predicted"/>
<organism evidence="2">
    <name type="scientific">Virus NIOZ-UU159</name>
    <dbReference type="NCBI Taxonomy" id="2763270"/>
    <lineage>
        <taxon>Viruses</taxon>
    </lineage>
</organism>
<accession>A0A7S9SV10</accession>
<dbReference type="EMBL" id="MW030608">
    <property type="protein sequence ID" value="QPI16831.1"/>
    <property type="molecule type" value="Genomic_DNA"/>
</dbReference>
<feature type="transmembrane region" description="Helical" evidence="1">
    <location>
        <begin position="41"/>
        <end position="61"/>
    </location>
</feature>
<name>A0A7S9SV10_9VIRU</name>
<keyword evidence="1" id="KW-1133">Transmembrane helix</keyword>
<sequence>MKNNWDVLNIDCKNYIIEWKNKLNYFHTGFYYLNDLIFGKIYILIVEITMSYVIILDLNIFKTRKMKKMYDYTGDQFIRFNQEKHKIVIYPHYLRLLQYF</sequence>